<comment type="caution">
    <text evidence="4">The sequence shown here is derived from an EMBL/GenBank/DDBJ whole genome shotgun (WGS) entry which is preliminary data.</text>
</comment>
<feature type="region of interest" description="Disordered" evidence="2">
    <location>
        <begin position="390"/>
        <end position="424"/>
    </location>
</feature>
<evidence type="ECO:0000313" key="4">
    <source>
        <dbReference type="EMBL" id="GFA31678.1"/>
    </source>
</evidence>
<feature type="compositionally biased region" description="Polar residues" evidence="2">
    <location>
        <begin position="394"/>
        <end position="403"/>
    </location>
</feature>
<dbReference type="InterPro" id="IPR036397">
    <property type="entry name" value="RNaseH_sf"/>
</dbReference>
<gene>
    <name evidence="4" type="ORF">Tci_603650</name>
</gene>
<dbReference type="Gene3D" id="3.30.420.10">
    <property type="entry name" value="Ribonuclease H-like superfamily/Ribonuclease H"/>
    <property type="match status" value="1"/>
</dbReference>
<feature type="non-terminal residue" evidence="4">
    <location>
        <position position="1"/>
    </location>
</feature>
<proteinExistence type="predicted"/>
<dbReference type="EMBL" id="BKCJ010403428">
    <property type="protein sequence ID" value="GFA31678.1"/>
    <property type="molecule type" value="Genomic_DNA"/>
</dbReference>
<dbReference type="InterPro" id="IPR054722">
    <property type="entry name" value="PolX-like_BBD"/>
</dbReference>
<dbReference type="GO" id="GO:0003676">
    <property type="term" value="F:nucleic acid binding"/>
    <property type="evidence" value="ECO:0007669"/>
    <property type="project" value="InterPro"/>
</dbReference>
<keyword evidence="1" id="KW-0175">Coiled coil</keyword>
<feature type="compositionally biased region" description="Polar residues" evidence="2">
    <location>
        <begin position="411"/>
        <end position="424"/>
    </location>
</feature>
<evidence type="ECO:0000256" key="2">
    <source>
        <dbReference type="SAM" id="MobiDB-lite"/>
    </source>
</evidence>
<accession>A0A699JER8</accession>
<feature type="domain" description="Retrovirus-related Pol polyprotein from transposon TNT 1-94-like beta-barrel" evidence="3">
    <location>
        <begin position="234"/>
        <end position="281"/>
    </location>
</feature>
<reference evidence="4" key="1">
    <citation type="journal article" date="2019" name="Sci. Rep.">
        <title>Draft genome of Tanacetum cinerariifolium, the natural source of mosquito coil.</title>
        <authorList>
            <person name="Yamashiro T."/>
            <person name="Shiraishi A."/>
            <person name="Satake H."/>
            <person name="Nakayama K."/>
        </authorList>
    </citation>
    <scope>NUCLEOTIDE SEQUENCE</scope>
</reference>
<evidence type="ECO:0000256" key="1">
    <source>
        <dbReference type="SAM" id="Coils"/>
    </source>
</evidence>
<dbReference type="AlphaFoldDB" id="A0A699JER8"/>
<protein>
    <submittedName>
        <fullName evidence="4">Retrovirus-related Pol polyprotein from transposon TNT 1-94</fullName>
    </submittedName>
</protein>
<feature type="coiled-coil region" evidence="1">
    <location>
        <begin position="18"/>
        <end position="52"/>
    </location>
</feature>
<dbReference type="InterPro" id="IPR012337">
    <property type="entry name" value="RNaseH-like_sf"/>
</dbReference>
<evidence type="ECO:0000259" key="3">
    <source>
        <dbReference type="Pfam" id="PF22936"/>
    </source>
</evidence>
<name>A0A699JER8_TANCI</name>
<dbReference type="SUPFAM" id="SSF53098">
    <property type="entry name" value="Ribonuclease H-like"/>
    <property type="match status" value="1"/>
</dbReference>
<sequence>EKSVSIQSAPSFDQYFELNELKAQSRKKDTVIRKLKARIKSLSGNMNEDKEQGLIIVDLKDEIRKHKGKALDDNAVTIHTITLEMLKFDVEPLAPRLLNNKTVHSDYLMLTRHSMLNANFKLISVKCNGCILTNNHDLCVLNVINDVNAYPKSKFVKKTSKRKVWKPTGKVFTKTGYTWRPTGRTFTIVGNACPTITTEVPFRKLIALENDAPKHVVTFAYSRKPRKSKTNVPYLDSGCSKNMTRDHSQLTNFVNKFLGTVKFKNDHMAKIMGYGDYQIRNVTISQVGISHETSVARSPQQNGVVERRNRMLIEATCTILEPVLHEMTHATISSGLVPNPSLSTPFVPPLRTDWNILFQPLFDELSTPPPSVDLPASKVIAPIANVVPPEPAASTGSPSSTIVDQDAPVPGNSQTSPETQSPVISNDVEEENHDLDVAHMNNDPFFGILIPKNDSESSSSDVIPTVVHTAAPNSEHVTKWTMDHPLDNIIGELERPVSTRL</sequence>
<organism evidence="4">
    <name type="scientific">Tanacetum cinerariifolium</name>
    <name type="common">Dalmatian daisy</name>
    <name type="synonym">Chrysanthemum cinerariifolium</name>
    <dbReference type="NCBI Taxonomy" id="118510"/>
    <lineage>
        <taxon>Eukaryota</taxon>
        <taxon>Viridiplantae</taxon>
        <taxon>Streptophyta</taxon>
        <taxon>Embryophyta</taxon>
        <taxon>Tracheophyta</taxon>
        <taxon>Spermatophyta</taxon>
        <taxon>Magnoliopsida</taxon>
        <taxon>eudicotyledons</taxon>
        <taxon>Gunneridae</taxon>
        <taxon>Pentapetalae</taxon>
        <taxon>asterids</taxon>
        <taxon>campanulids</taxon>
        <taxon>Asterales</taxon>
        <taxon>Asteraceae</taxon>
        <taxon>Asteroideae</taxon>
        <taxon>Anthemideae</taxon>
        <taxon>Anthemidinae</taxon>
        <taxon>Tanacetum</taxon>
    </lineage>
</organism>
<dbReference type="Pfam" id="PF22936">
    <property type="entry name" value="Pol_BBD"/>
    <property type="match status" value="1"/>
</dbReference>